<feature type="domain" description="Molybdopterin oxidoreductase" evidence="3">
    <location>
        <begin position="37"/>
        <end position="433"/>
    </location>
</feature>
<dbReference type="Gene3D" id="3.40.50.740">
    <property type="match status" value="1"/>
</dbReference>
<dbReference type="Pfam" id="PF00384">
    <property type="entry name" value="Molybdopterin"/>
    <property type="match status" value="1"/>
</dbReference>
<dbReference type="Gene3D" id="3.40.228.10">
    <property type="entry name" value="Dimethylsulfoxide Reductase, domain 2"/>
    <property type="match status" value="1"/>
</dbReference>
<proteinExistence type="inferred from homology"/>
<feature type="domain" description="Molybdopterin dinucleotide-binding" evidence="4">
    <location>
        <begin position="534"/>
        <end position="611"/>
    </location>
</feature>
<dbReference type="Proteomes" id="UP000190044">
    <property type="component" value="Unassembled WGS sequence"/>
</dbReference>
<evidence type="ECO:0000313" key="6">
    <source>
        <dbReference type="Proteomes" id="UP000190044"/>
    </source>
</evidence>
<dbReference type="PANTHER" id="PTHR43742">
    <property type="entry name" value="TRIMETHYLAMINE-N-OXIDE REDUCTASE"/>
    <property type="match status" value="1"/>
</dbReference>
<dbReference type="GO" id="GO:0046872">
    <property type="term" value="F:metal ion binding"/>
    <property type="evidence" value="ECO:0007669"/>
    <property type="project" value="UniProtKB-KW"/>
</dbReference>
<dbReference type="AlphaFoldDB" id="A0A1T5FV58"/>
<accession>A0A1T5FV58</accession>
<keyword evidence="2" id="KW-0479">Metal-binding</keyword>
<evidence type="ECO:0000313" key="5">
    <source>
        <dbReference type="EMBL" id="SKC00041.1"/>
    </source>
</evidence>
<sequence>SENLRMHIAPGITVGHRPHSYISVRNCPVILGAASLADRLKAIIADSGPQAIGFFMGGGGYFDGPLYITGGSAPGILGTPQAYSDVTIDAIPKSVASELVAGSAMALTQPDFARCRLLLYLGANPLISHGQATTHSNPTRLLRDVMAHSEVWVVDPRRTETATKATRHLVARPGSDYAILAYLIREILIEGADTDYIEQHTQDVGRLAEAVAPFDLSKAIRETGLGAEDLTGLLAAVRHTGRIAIDCGTGVSMSSTGGVVHWLALALMAITGSLDREGGVWFNPGFHTQARKLDIPSAPPEGFRGPGPASRPELSGWVGEYPVAAMADEIEAGTLRALINLSGGLVECVPDTKRTIDALDKLDVLATLDVVETATTRLSTHVLPVKGQFERMDASMCVDMIAPAVAMSFTDEVVPAPPGVRSGWWVLAQIGKRLGYDLAFGVDPDTTSDADYMARLIADCPTSLAELKEKGYVVAEPATFDWFLDRVAVFGGWRLAPQPLVDELAALKVDEKPLMMISRRLHPHFNSRINGSKEPGGIIMNADDAADAGLSDGVRAIVRSPYGSLEGIVRIDHTLTRGVMNVPHGFADINTNTLTSHEHVNTLTGMPTFSALPVTVVPAS</sequence>
<dbReference type="Pfam" id="PF01568">
    <property type="entry name" value="Molydop_binding"/>
    <property type="match status" value="1"/>
</dbReference>
<dbReference type="InterPro" id="IPR006656">
    <property type="entry name" value="Mopterin_OxRdtase"/>
</dbReference>
<dbReference type="SUPFAM" id="SSF50692">
    <property type="entry name" value="ADC-like"/>
    <property type="match status" value="1"/>
</dbReference>
<evidence type="ECO:0000259" key="3">
    <source>
        <dbReference type="Pfam" id="PF00384"/>
    </source>
</evidence>
<keyword evidence="6" id="KW-1185">Reference proteome</keyword>
<name>A0A1T5FV58_9SPHN</name>
<dbReference type="SUPFAM" id="SSF53706">
    <property type="entry name" value="Formate dehydrogenase/DMSO reductase, domains 1-3"/>
    <property type="match status" value="1"/>
</dbReference>
<evidence type="ECO:0000256" key="2">
    <source>
        <dbReference type="ARBA" id="ARBA00022723"/>
    </source>
</evidence>
<dbReference type="InterPro" id="IPR050612">
    <property type="entry name" value="Prok_Mopterin_Oxidored"/>
</dbReference>
<evidence type="ECO:0000259" key="4">
    <source>
        <dbReference type="Pfam" id="PF01568"/>
    </source>
</evidence>
<dbReference type="Gene3D" id="2.40.40.20">
    <property type="match status" value="1"/>
</dbReference>
<comment type="similarity">
    <text evidence="1">Belongs to the prokaryotic molybdopterin-containing oxidoreductase family.</text>
</comment>
<dbReference type="GO" id="GO:0016491">
    <property type="term" value="F:oxidoreductase activity"/>
    <property type="evidence" value="ECO:0007669"/>
    <property type="project" value="InterPro"/>
</dbReference>
<dbReference type="InterPro" id="IPR006657">
    <property type="entry name" value="MoPterin_dinucl-bd_dom"/>
</dbReference>
<dbReference type="EMBL" id="FUYP01000046">
    <property type="protein sequence ID" value="SKC00041.1"/>
    <property type="molecule type" value="Genomic_DNA"/>
</dbReference>
<dbReference type="InterPro" id="IPR009010">
    <property type="entry name" value="Asp_de-COase-like_dom_sf"/>
</dbReference>
<evidence type="ECO:0000256" key="1">
    <source>
        <dbReference type="ARBA" id="ARBA00010312"/>
    </source>
</evidence>
<organism evidence="5 6">
    <name type="scientific">Sphingopyxis flava</name>
    <dbReference type="NCBI Taxonomy" id="1507287"/>
    <lineage>
        <taxon>Bacteria</taxon>
        <taxon>Pseudomonadati</taxon>
        <taxon>Pseudomonadota</taxon>
        <taxon>Alphaproteobacteria</taxon>
        <taxon>Sphingomonadales</taxon>
        <taxon>Sphingomonadaceae</taxon>
        <taxon>Sphingopyxis</taxon>
    </lineage>
</organism>
<reference evidence="6" key="1">
    <citation type="submission" date="2017-02" db="EMBL/GenBank/DDBJ databases">
        <authorList>
            <person name="Varghese N."/>
            <person name="Submissions S."/>
        </authorList>
    </citation>
    <scope>NUCLEOTIDE SEQUENCE [LARGE SCALE GENOMIC DNA]</scope>
    <source>
        <strain evidence="6">R11H</strain>
    </source>
</reference>
<protein>
    <submittedName>
        <fullName evidence="5">Anaerobic selenocysteine-containing dehydrogenase</fullName>
    </submittedName>
</protein>
<dbReference type="GO" id="GO:0043546">
    <property type="term" value="F:molybdopterin cofactor binding"/>
    <property type="evidence" value="ECO:0007669"/>
    <property type="project" value="InterPro"/>
</dbReference>
<feature type="non-terminal residue" evidence="5">
    <location>
        <position position="1"/>
    </location>
</feature>
<dbReference type="PANTHER" id="PTHR43742:SF2">
    <property type="entry name" value="ASSIMILATORY NITRATE REDUCTASE CATALYTIC SUBUNIT"/>
    <property type="match status" value="1"/>
</dbReference>
<gene>
    <name evidence="5" type="ORF">SAMN06295937_104610</name>
</gene>